<dbReference type="RefSeq" id="WP_309727465.1">
    <property type="nucleotide sequence ID" value="NZ_JAVDQA010000002.1"/>
</dbReference>
<feature type="domain" description="PKD" evidence="3">
    <location>
        <begin position="824"/>
        <end position="909"/>
    </location>
</feature>
<dbReference type="Gene3D" id="2.60.120.260">
    <property type="entry name" value="Galactose-binding domain-like"/>
    <property type="match status" value="2"/>
</dbReference>
<dbReference type="Gene3D" id="2.60.40.10">
    <property type="entry name" value="Immunoglobulins"/>
    <property type="match status" value="1"/>
</dbReference>
<dbReference type="CDD" id="cd00146">
    <property type="entry name" value="PKD"/>
    <property type="match status" value="1"/>
</dbReference>
<accession>A0ABU1K5I9</accession>
<protein>
    <submittedName>
        <fullName evidence="4">Plastocyanin</fullName>
    </submittedName>
</protein>
<evidence type="ECO:0000259" key="3">
    <source>
        <dbReference type="PROSITE" id="PS50093"/>
    </source>
</evidence>
<dbReference type="InterPro" id="IPR013783">
    <property type="entry name" value="Ig-like_fold"/>
</dbReference>
<dbReference type="InterPro" id="IPR022409">
    <property type="entry name" value="PKD/Chitinase_dom"/>
</dbReference>
<dbReference type="Pfam" id="PF18911">
    <property type="entry name" value="PKD_4"/>
    <property type="match status" value="1"/>
</dbReference>
<dbReference type="SMART" id="SM00089">
    <property type="entry name" value="PKD"/>
    <property type="match status" value="1"/>
</dbReference>
<dbReference type="InterPro" id="IPR026444">
    <property type="entry name" value="Secre_tail"/>
</dbReference>
<name>A0ABU1K5I9_9FLAO</name>
<dbReference type="Pfam" id="PF18962">
    <property type="entry name" value="Por_Secre_tail"/>
    <property type="match status" value="1"/>
</dbReference>
<feature type="signal peptide" evidence="2">
    <location>
        <begin position="1"/>
        <end position="23"/>
    </location>
</feature>
<evidence type="ECO:0000313" key="4">
    <source>
        <dbReference type="EMBL" id="MDR6300561.1"/>
    </source>
</evidence>
<sequence length="1000" mass="109133">MKKNYYSLWLVFFSIALGLNSYANDTDYTIEDDCETETNCSSFTFSQQNILIATGSSWKYNDNGTDLGTSWKDVSYNDASWSTGNAIFGYGDGIETTTLDYGSDGNNKYPTYYFRKEIQVTNASSLGDLLFKVMKDDGAIVYLNGTEVARLNMPSGAVTYNTYASSAIGGSSEETFHQIPTANTLQNGTNVVAVEIHQGDAGSSDLRFDMELSFELAPLTPADFPLEKESAWNYLDDGSDLGNTNWNQSGYNYDSWSRNYGSFGYGDPVNTEISYGPDSGNKFITTYFTRDVNVNLADLEDMIEFGIKRDDGAIVYVNGVEVFRDNMPSGPVDYLTTSATIISGSDETSYQIHEVPKTAFQQGVNRIAVELHNRDGQSSDLGFDMYIDNVVNSNFNCDDAHIGCFTSIVPTAQTDHLIIPQEHRFQLLFKQGEQYTDGSGTVPGNHDFTAYVATSGSSELGHLSVNHENTPGGVSIVDLHLDTTQKLWSIDASQPVDLYNQALVTTTRNCSGGITPWGTVVTAEESTNGGDNNGDGYEDVGWLVEIDPETAQVMDYGNGQEKLWAMGRMNHENVVISSDGTTAYYGEDGGTDCVYKYVMDTPGDLSAGTVYVLKLDLPLSGDDPTSSSAEWIEVPNDTKAERNNIRNTAAALGGTNFNGVEDCEISPLDGKIYFTAKGKSRTYRFTDNGTTVSDFETFVGGMSYNIQSTQGNYTEPWGGGNDNLTFDDKGNLWVLQDGGNNYIWVVRPDHTQNNPHVELFASMPAGSEPTGLTFTPDFKYGFFSVQHPSGNNASQVDATFNNVTLDQSATVVFSLDENLGMQAPETDFTADNINVAIGETVTFTDLSTNNPSSWEWTFEGGTPATSTAQSPTVTYDAEGTYEVTLKTTNIAGNSTESKTEYITVSTLGVKDALAEMVSLYPNPTKDNLTIQVNATAGKEIEVEIFDLLGRRVAHISENQTTGSAQQINVNLAEFSQGEQLFIVQVKVGNQLGRYKVLKAN</sequence>
<dbReference type="PROSITE" id="PS50093">
    <property type="entry name" value="PKD"/>
    <property type="match status" value="1"/>
</dbReference>
<reference evidence="4 5" key="1">
    <citation type="submission" date="2023-07" db="EMBL/GenBank/DDBJ databases">
        <title>Genomic Encyclopedia of Type Strains, Phase IV (KMG-IV): sequencing the most valuable type-strain genomes for metagenomic binning, comparative biology and taxonomic classification.</title>
        <authorList>
            <person name="Goeker M."/>
        </authorList>
    </citation>
    <scope>NUCLEOTIDE SEQUENCE [LARGE SCALE GENOMIC DNA]</scope>
    <source>
        <strain evidence="4 5">DSM 102814</strain>
    </source>
</reference>
<proteinExistence type="predicted"/>
<dbReference type="InterPro" id="IPR008557">
    <property type="entry name" value="PhoX"/>
</dbReference>
<dbReference type="EMBL" id="JAVDQA010000002">
    <property type="protein sequence ID" value="MDR6300561.1"/>
    <property type="molecule type" value="Genomic_DNA"/>
</dbReference>
<dbReference type="NCBIfam" id="TIGR04183">
    <property type="entry name" value="Por_Secre_tail"/>
    <property type="match status" value="1"/>
</dbReference>
<comment type="caution">
    <text evidence="4">The sequence shown here is derived from an EMBL/GenBank/DDBJ whole genome shotgun (WGS) entry which is preliminary data.</text>
</comment>
<keyword evidence="1 2" id="KW-0732">Signal</keyword>
<dbReference type="Pfam" id="PF05787">
    <property type="entry name" value="PhoX"/>
    <property type="match status" value="1"/>
</dbReference>
<dbReference type="InterPro" id="IPR000601">
    <property type="entry name" value="PKD_dom"/>
</dbReference>
<evidence type="ECO:0000256" key="1">
    <source>
        <dbReference type="ARBA" id="ARBA00022729"/>
    </source>
</evidence>
<feature type="chain" id="PRO_5045842716" evidence="2">
    <location>
        <begin position="24"/>
        <end position="1000"/>
    </location>
</feature>
<keyword evidence="5" id="KW-1185">Reference proteome</keyword>
<organism evidence="4 5">
    <name type="scientific">Mesonia maritima</name>
    <dbReference type="NCBI Taxonomy" id="1793873"/>
    <lineage>
        <taxon>Bacteria</taxon>
        <taxon>Pseudomonadati</taxon>
        <taxon>Bacteroidota</taxon>
        <taxon>Flavobacteriia</taxon>
        <taxon>Flavobacteriales</taxon>
        <taxon>Flavobacteriaceae</taxon>
        <taxon>Mesonia</taxon>
    </lineage>
</organism>
<dbReference type="PANTHER" id="PTHR35399:SF2">
    <property type="entry name" value="DUF839 DOMAIN-CONTAINING PROTEIN"/>
    <property type="match status" value="1"/>
</dbReference>
<dbReference type="SUPFAM" id="SSF49299">
    <property type="entry name" value="PKD domain"/>
    <property type="match status" value="1"/>
</dbReference>
<dbReference type="Proteomes" id="UP001257659">
    <property type="component" value="Unassembled WGS sequence"/>
</dbReference>
<evidence type="ECO:0000313" key="5">
    <source>
        <dbReference type="Proteomes" id="UP001257659"/>
    </source>
</evidence>
<evidence type="ECO:0000256" key="2">
    <source>
        <dbReference type="SAM" id="SignalP"/>
    </source>
</evidence>
<gene>
    <name evidence="4" type="ORF">GGR31_001192</name>
</gene>
<dbReference type="InterPro" id="IPR035986">
    <property type="entry name" value="PKD_dom_sf"/>
</dbReference>
<dbReference type="SUPFAM" id="SSF63825">
    <property type="entry name" value="YWTD domain"/>
    <property type="match status" value="1"/>
</dbReference>
<dbReference type="PANTHER" id="PTHR35399">
    <property type="entry name" value="SLR8030 PROTEIN"/>
    <property type="match status" value="1"/>
</dbReference>